<dbReference type="InterPro" id="IPR056840">
    <property type="entry name" value="HEAT_IPO9_central"/>
</dbReference>
<dbReference type="InterPro" id="IPR016024">
    <property type="entry name" value="ARM-type_fold"/>
</dbReference>
<dbReference type="GO" id="GO:0005829">
    <property type="term" value="C:cytosol"/>
    <property type="evidence" value="ECO:0007669"/>
    <property type="project" value="TreeGrafter"/>
</dbReference>
<reference evidence="5" key="1">
    <citation type="submission" date="2021-01" db="EMBL/GenBank/DDBJ databases">
        <title>Adiantum capillus-veneris genome.</title>
        <authorList>
            <person name="Fang Y."/>
            <person name="Liao Q."/>
        </authorList>
    </citation>
    <scope>NUCLEOTIDE SEQUENCE</scope>
    <source>
        <strain evidence="5">H3</strain>
        <tissue evidence="5">Leaf</tissue>
    </source>
</reference>
<keyword evidence="1" id="KW-0813">Transport</keyword>
<comment type="caution">
    <text evidence="5">The sequence shown here is derived from an EMBL/GenBank/DDBJ whole genome shotgun (WGS) entry which is preliminary data.</text>
</comment>
<evidence type="ECO:0000256" key="1">
    <source>
        <dbReference type="ARBA" id="ARBA00022927"/>
    </source>
</evidence>
<dbReference type="PANTHER" id="PTHR10997:SF9">
    <property type="entry name" value="IMPORTIN-9"/>
    <property type="match status" value="1"/>
</dbReference>
<dbReference type="InterPro" id="IPR011989">
    <property type="entry name" value="ARM-like"/>
</dbReference>
<feature type="region of interest" description="Disordered" evidence="2">
    <location>
        <begin position="936"/>
        <end position="965"/>
    </location>
</feature>
<feature type="domain" description="Importin-7/11-like TPR repeats" evidence="4">
    <location>
        <begin position="645"/>
        <end position="1030"/>
    </location>
</feature>
<dbReference type="SUPFAM" id="SSF48371">
    <property type="entry name" value="ARM repeat"/>
    <property type="match status" value="1"/>
</dbReference>
<sequence>MHIQDASTLKEVRNPDYEGVSVVPKTLIHPARTTIELRDRETFIVFHYSKLSRSSFLALEKPCFEFYQLMEGQQLWLANCLNATLDIDYGARKAAEDALNTAATQPGYGVALAKLVVDKGLPFGLRQISFHFCNSLFCAKALCKKALAGRRGELRSSDCSIRGQVNGALKCLSLFAGDLDDIHVPRLVPILFPSLYIIVSTPQAYGPSMRRRALIILHGCISTLGVMSGVYQSETKALVSPMLKAWMEQFALILSSPVPYENPDDWGIRMEALKILLQMVLNFSKLFLTEFSVVLSPLWSTLVSCLAVYDASCIQGVQLAFSDLADSDGNEQSLESFCVQLLELLTTMVGHPRCSKIIKSHIGDLAYFSICYMQMTSEQVETWSSDVNVFAADEEDVLCSCRVSGALLLEELVSTFELAGVQSIVQSVERRFGEAAQVKASGRAEWWKVREAALLAIGTVSDALLENHVSQMKVETVFNLEGFLDSLLLEDLNPAGFEYPFLYGRALWVASKLSTFIDERRCEQFLKAAVAGLGPNSSAPIRVCACRSLLELLPIAKIQVLHPHMEGVMTSLCNFMQEVSEETLHLTLDTLQTAIKADPQTSWAMESKLSPLVLGMWRQYISDPFVSMDALEILEALKDTPGCLESLVSRVLPFVGPVLANPSDQAPGLVAGTVDLLNILIKKSSAGIVQAVYNVAFAALIGLVLRSDDHSELQNATECLATFVQEGGETMLSWSGDAAGTMRMLLDASARLLNPELDSSSSLFVERLISQLILKLPGHMAPHLKDLVVALVQRMETSEIMGLRNSLILVIARLVHMSAPDVGQLLNLLVSIPAKNSPNSLEYVMSEWTKHQGEMQGAYQIKVTTTALALILSSRHSELSKMHVQGRLIQLATSGIMTRSRAKEAPEQWTLVPLPVKLLSLMVSAMAEMQEQRAAVGNEDDDWEEVEDGVENDVDDADDEPDVGSEKTFGLKISGKLSGSSVFKPLEDMQHLLTDELETGDYKEDPCAFSDPINQINLVSYLSQVIKKLAADDPQYFSWICQGLLENEMAIIQGAMAR</sequence>
<organism evidence="5 6">
    <name type="scientific">Adiantum capillus-veneris</name>
    <name type="common">Maidenhair fern</name>
    <dbReference type="NCBI Taxonomy" id="13818"/>
    <lineage>
        <taxon>Eukaryota</taxon>
        <taxon>Viridiplantae</taxon>
        <taxon>Streptophyta</taxon>
        <taxon>Embryophyta</taxon>
        <taxon>Tracheophyta</taxon>
        <taxon>Polypodiopsida</taxon>
        <taxon>Polypodiidae</taxon>
        <taxon>Polypodiales</taxon>
        <taxon>Pteridineae</taxon>
        <taxon>Pteridaceae</taxon>
        <taxon>Vittarioideae</taxon>
        <taxon>Adiantum</taxon>
    </lineage>
</organism>
<evidence type="ECO:0000313" key="6">
    <source>
        <dbReference type="Proteomes" id="UP000886520"/>
    </source>
</evidence>
<dbReference type="OrthoDB" id="431626at2759"/>
<keyword evidence="1" id="KW-0653">Protein transport</keyword>
<dbReference type="Pfam" id="PF25018">
    <property type="entry name" value="HEAT_IPO9_c"/>
    <property type="match status" value="1"/>
</dbReference>
<dbReference type="Proteomes" id="UP000886520">
    <property type="component" value="Chromosome 2"/>
</dbReference>
<gene>
    <name evidence="5" type="ORF">GOP47_0001340</name>
</gene>
<dbReference type="EMBL" id="JABFUD020000003">
    <property type="protein sequence ID" value="KAI5081597.1"/>
    <property type="molecule type" value="Genomic_DNA"/>
</dbReference>
<feature type="domain" description="Importin-9 central HEAT repeats" evidence="3">
    <location>
        <begin position="362"/>
        <end position="606"/>
    </location>
</feature>
<evidence type="ECO:0000256" key="2">
    <source>
        <dbReference type="SAM" id="MobiDB-lite"/>
    </source>
</evidence>
<dbReference type="Pfam" id="PF25758">
    <property type="entry name" value="TPR_IPO11"/>
    <property type="match status" value="1"/>
</dbReference>
<dbReference type="PANTHER" id="PTHR10997">
    <property type="entry name" value="IMPORTIN-7, 8, 11"/>
    <property type="match status" value="1"/>
</dbReference>
<keyword evidence="6" id="KW-1185">Reference proteome</keyword>
<dbReference type="GO" id="GO:0005635">
    <property type="term" value="C:nuclear envelope"/>
    <property type="evidence" value="ECO:0007669"/>
    <property type="project" value="TreeGrafter"/>
</dbReference>
<dbReference type="AlphaFoldDB" id="A0A9D4V9W2"/>
<protein>
    <recommendedName>
        <fullName evidence="7">Importin-9</fullName>
    </recommendedName>
</protein>
<evidence type="ECO:0008006" key="7">
    <source>
        <dbReference type="Google" id="ProtNLM"/>
    </source>
</evidence>
<dbReference type="Gene3D" id="1.25.10.10">
    <property type="entry name" value="Leucine-rich Repeat Variant"/>
    <property type="match status" value="2"/>
</dbReference>
<name>A0A9D4V9W2_ADICA</name>
<evidence type="ECO:0000259" key="3">
    <source>
        <dbReference type="Pfam" id="PF25018"/>
    </source>
</evidence>
<proteinExistence type="predicted"/>
<dbReference type="GO" id="GO:0006606">
    <property type="term" value="P:protein import into nucleus"/>
    <property type="evidence" value="ECO:0007669"/>
    <property type="project" value="TreeGrafter"/>
</dbReference>
<accession>A0A9D4V9W2</accession>
<dbReference type="InterPro" id="IPR058669">
    <property type="entry name" value="TPR_IPO7/11-like"/>
</dbReference>
<evidence type="ECO:0000313" key="5">
    <source>
        <dbReference type="EMBL" id="KAI5081597.1"/>
    </source>
</evidence>
<feature type="compositionally biased region" description="Acidic residues" evidence="2">
    <location>
        <begin position="938"/>
        <end position="963"/>
    </location>
</feature>
<evidence type="ECO:0000259" key="4">
    <source>
        <dbReference type="Pfam" id="PF25758"/>
    </source>
</evidence>